<comment type="caution">
    <text evidence="1">The sequence shown here is derived from an EMBL/GenBank/DDBJ whole genome shotgun (WGS) entry which is preliminary data.</text>
</comment>
<dbReference type="EMBL" id="JAHSTS010000002">
    <property type="protein sequence ID" value="MBV4460936.1"/>
    <property type="molecule type" value="Genomic_DNA"/>
</dbReference>
<sequence length="45" mass="4917">MSEMTGHCRSHPAFAETGAAMVDQRRAGMALSLIKADRSVARQRN</sequence>
<evidence type="ECO:0000313" key="1">
    <source>
        <dbReference type="EMBL" id="MBV4460936.1"/>
    </source>
</evidence>
<reference evidence="1 2" key="1">
    <citation type="submission" date="2021-06" db="EMBL/GenBank/DDBJ databases">
        <title>Updating the genus Pseudomonas: Description of 43 new species and partition of the Pseudomonas putida group.</title>
        <authorList>
            <person name="Girard L."/>
            <person name="Lood C."/>
            <person name="Vandamme P."/>
            <person name="Rokni-Zadeh H."/>
            <person name="Van Noort V."/>
            <person name="Hofte M."/>
            <person name="Lavigne R."/>
            <person name="De Mot R."/>
        </authorList>
    </citation>
    <scope>NUCLEOTIDE SEQUENCE [LARGE SCALE GENOMIC DNA]</scope>
    <source>
        <strain evidence="1 2">COR58</strain>
    </source>
</reference>
<accession>A0ABS6PKD5</accession>
<gene>
    <name evidence="1" type="ORF">KVG96_23530</name>
</gene>
<protein>
    <submittedName>
        <fullName evidence="1">Uncharacterized protein</fullName>
    </submittedName>
</protein>
<dbReference type="Proteomes" id="UP000765224">
    <property type="component" value="Unassembled WGS sequence"/>
</dbReference>
<dbReference type="RefSeq" id="WP_217894155.1">
    <property type="nucleotide sequence ID" value="NZ_JAHSTS010000002.1"/>
</dbReference>
<evidence type="ECO:0000313" key="2">
    <source>
        <dbReference type="Proteomes" id="UP000765224"/>
    </source>
</evidence>
<proteinExistence type="predicted"/>
<keyword evidence="2" id="KW-1185">Reference proteome</keyword>
<organism evidence="1 2">
    <name type="scientific">Pseudomonas ekonensis</name>
    <dbReference type="NCBI Taxonomy" id="2842353"/>
    <lineage>
        <taxon>Bacteria</taxon>
        <taxon>Pseudomonadati</taxon>
        <taxon>Pseudomonadota</taxon>
        <taxon>Gammaproteobacteria</taxon>
        <taxon>Pseudomonadales</taxon>
        <taxon>Pseudomonadaceae</taxon>
        <taxon>Pseudomonas</taxon>
    </lineage>
</organism>
<name>A0ABS6PKD5_9PSED</name>